<proteinExistence type="predicted"/>
<sequence length="415" mass="47505">MNETRNIIVGLEIGKNQSQICYYDRREKEPISVSVKAGSNQYLFPTRLSKKPGEEVWHYGMEADYFSRQEGEISITGLLGIFGSAEEVIVDGEKRKPSELLENYLKGCISLLGTAEPARQIKALMITVPRLSAALVKNLYQAGENLGFTRNQIYLQDYDESFYYYVMNHRKDNWNRKIGWFLFEENQVSFARLVMDNQKRPITAFIEHGITAELPQDAIEKDDNFYRLIERSCGTDTYSSIYIVGDGFDQEWAVRSTPLLCRNQRHVYYGNNLYVKGACYGAREKCEDGTLKGYLYLSPSLVKHNVSMEMLVNGSPKTYALIEAGKNWYEIHTELELILDGKEDLEFLVTSMEGTGKTRCSMKLEGLPKRPNKTTRLGIRIVYESQELCVITAEDLGFGDLFPSEGKVWTEKVSW</sequence>
<dbReference type="Pfam" id="PF18980">
    <property type="entry name" value="DUF5716_C"/>
    <property type="match status" value="1"/>
</dbReference>
<evidence type="ECO:0000259" key="1">
    <source>
        <dbReference type="Pfam" id="PF18980"/>
    </source>
</evidence>
<reference evidence="2 3" key="1">
    <citation type="journal article" date="2020" name="Cell Host Microbe">
        <title>Functional and Genomic Variation between Human-Derived Isolates of Lachnospiraceae Reveals Inter- and Intra-Species Diversity.</title>
        <authorList>
            <person name="Sorbara M.T."/>
            <person name="Littmann E.R."/>
            <person name="Fontana E."/>
            <person name="Moody T.U."/>
            <person name="Kohout C.E."/>
            <person name="Gjonbalaj M."/>
            <person name="Eaton V."/>
            <person name="Seok R."/>
            <person name="Leiner I.M."/>
            <person name="Pamer E.G."/>
        </authorList>
    </citation>
    <scope>NUCLEOTIDE SEQUENCE [LARGE SCALE GENOMIC DNA]</scope>
    <source>
        <strain evidence="2 3">MSK.15.26</strain>
    </source>
</reference>
<dbReference type="RefSeq" id="WP_173748600.1">
    <property type="nucleotide sequence ID" value="NZ_JAAITA010000004.1"/>
</dbReference>
<dbReference type="InterPro" id="IPR043770">
    <property type="entry name" value="DUF5716_C"/>
</dbReference>
<gene>
    <name evidence="2" type="ORF">G5A70_05290</name>
</gene>
<dbReference type="EMBL" id="JAAITA010000004">
    <property type="protein sequence ID" value="NSJ85592.1"/>
    <property type="molecule type" value="Genomic_DNA"/>
</dbReference>
<accession>A0ABX2I580</accession>
<dbReference type="Proteomes" id="UP000822142">
    <property type="component" value="Unassembled WGS sequence"/>
</dbReference>
<feature type="domain" description="DUF5716" evidence="1">
    <location>
        <begin position="123"/>
        <end position="415"/>
    </location>
</feature>
<evidence type="ECO:0000313" key="2">
    <source>
        <dbReference type="EMBL" id="NSJ85592.1"/>
    </source>
</evidence>
<name>A0ABX2I580_BLAHA</name>
<evidence type="ECO:0000313" key="3">
    <source>
        <dbReference type="Proteomes" id="UP000822142"/>
    </source>
</evidence>
<protein>
    <recommendedName>
        <fullName evidence="1">DUF5716 domain-containing protein</fullName>
    </recommendedName>
</protein>
<organism evidence="2 3">
    <name type="scientific">Blautia hansenii</name>
    <name type="common">Ruminococcus hansenii</name>
    <dbReference type="NCBI Taxonomy" id="1322"/>
    <lineage>
        <taxon>Bacteria</taxon>
        <taxon>Bacillati</taxon>
        <taxon>Bacillota</taxon>
        <taxon>Clostridia</taxon>
        <taxon>Lachnospirales</taxon>
        <taxon>Lachnospiraceae</taxon>
        <taxon>Blautia</taxon>
    </lineage>
</organism>
<keyword evidence="3" id="KW-1185">Reference proteome</keyword>
<comment type="caution">
    <text evidence="2">The sequence shown here is derived from an EMBL/GenBank/DDBJ whole genome shotgun (WGS) entry which is preliminary data.</text>
</comment>